<gene>
    <name evidence="4" type="ORF">SAMN04488132_11362</name>
</gene>
<organism evidence="4 5">
    <name type="scientific">Sediminibacterium ginsengisoli</name>
    <dbReference type="NCBI Taxonomy" id="413434"/>
    <lineage>
        <taxon>Bacteria</taxon>
        <taxon>Pseudomonadati</taxon>
        <taxon>Bacteroidota</taxon>
        <taxon>Chitinophagia</taxon>
        <taxon>Chitinophagales</taxon>
        <taxon>Chitinophagaceae</taxon>
        <taxon>Sediminibacterium</taxon>
    </lineage>
</organism>
<keyword evidence="1" id="KW-0808">Transferase</keyword>
<evidence type="ECO:0000256" key="1">
    <source>
        <dbReference type="ARBA" id="ARBA00022679"/>
    </source>
</evidence>
<dbReference type="InterPro" id="IPR029056">
    <property type="entry name" value="Ribokinase-like"/>
</dbReference>
<keyword evidence="2" id="KW-0418">Kinase</keyword>
<protein>
    <submittedName>
        <fullName evidence="4">RfaE bifunctional protein, domain I</fullName>
    </submittedName>
</protein>
<dbReference type="STRING" id="413434.SAMN04488132_11362"/>
<dbReference type="GO" id="GO:0033786">
    <property type="term" value="F:heptose-1-phosphate adenylyltransferase activity"/>
    <property type="evidence" value="ECO:0007669"/>
    <property type="project" value="TreeGrafter"/>
</dbReference>
<sequence>MMDFEQLFSDFSSSKVVIVGDVMLDTYWWGHVDRISPEAPVPVVALNRKELRVGGAANVALNTASLGAATTLISVIGKDEDGKSLTALLRSSGINTDYFVVAEDRITTNKTRVMSRNQQMMRLDAEDTGDVNDAIAAKLLEMTERLFKTDRPDVLILEDYNKGVLTPAVIEGIISLCKTYGVVTAVDPKKKNFLAFKDVDIFKPNLKEVKEGLNLSPAAIDESSLKQIHAALKQELNHRVSLITLSEKGVYFQDGQQSRIIPTHIRNIADVSGAGDTVIAVASLTYAVTKDMELAAEMANIAGGLVCEEVGTAAIDREKLLQECKMLLQ</sequence>
<dbReference type="AlphaFoldDB" id="A0A1T4RMB0"/>
<evidence type="ECO:0000313" key="5">
    <source>
        <dbReference type="Proteomes" id="UP000190888"/>
    </source>
</evidence>
<dbReference type="InterPro" id="IPR002173">
    <property type="entry name" value="Carboh/pur_kinase_PfkB_CS"/>
</dbReference>
<accession>A0A1T4RMB0</accession>
<dbReference type="Proteomes" id="UP000190888">
    <property type="component" value="Unassembled WGS sequence"/>
</dbReference>
<evidence type="ECO:0000313" key="4">
    <source>
        <dbReference type="EMBL" id="SKA17145.1"/>
    </source>
</evidence>
<evidence type="ECO:0000256" key="2">
    <source>
        <dbReference type="ARBA" id="ARBA00022777"/>
    </source>
</evidence>
<dbReference type="PANTHER" id="PTHR46969">
    <property type="entry name" value="BIFUNCTIONAL PROTEIN HLDE"/>
    <property type="match status" value="1"/>
</dbReference>
<dbReference type="PROSITE" id="PS00583">
    <property type="entry name" value="PFKB_KINASES_1"/>
    <property type="match status" value="1"/>
</dbReference>
<dbReference type="Pfam" id="PF00294">
    <property type="entry name" value="PfkB"/>
    <property type="match status" value="1"/>
</dbReference>
<proteinExistence type="predicted"/>
<dbReference type="InterPro" id="IPR011913">
    <property type="entry name" value="RfaE_dom_I"/>
</dbReference>
<dbReference type="RefSeq" id="WP_078832677.1">
    <property type="nucleotide sequence ID" value="NZ_FUWH01000013.1"/>
</dbReference>
<dbReference type="GO" id="GO:0016773">
    <property type="term" value="F:phosphotransferase activity, alcohol group as acceptor"/>
    <property type="evidence" value="ECO:0007669"/>
    <property type="project" value="InterPro"/>
</dbReference>
<dbReference type="Gene3D" id="3.40.1190.20">
    <property type="match status" value="1"/>
</dbReference>
<name>A0A1T4RMB0_9BACT</name>
<feature type="domain" description="Carbohydrate kinase PfkB" evidence="3">
    <location>
        <begin position="14"/>
        <end position="314"/>
    </location>
</feature>
<dbReference type="GO" id="GO:0005829">
    <property type="term" value="C:cytosol"/>
    <property type="evidence" value="ECO:0007669"/>
    <property type="project" value="TreeGrafter"/>
</dbReference>
<evidence type="ECO:0000259" key="3">
    <source>
        <dbReference type="Pfam" id="PF00294"/>
    </source>
</evidence>
<dbReference type="OrthoDB" id="9802794at2"/>
<dbReference type="InterPro" id="IPR011611">
    <property type="entry name" value="PfkB_dom"/>
</dbReference>
<dbReference type="EMBL" id="FUWH01000013">
    <property type="protein sequence ID" value="SKA17145.1"/>
    <property type="molecule type" value="Genomic_DNA"/>
</dbReference>
<dbReference type="SUPFAM" id="SSF53613">
    <property type="entry name" value="Ribokinase-like"/>
    <property type="match status" value="1"/>
</dbReference>
<dbReference type="PANTHER" id="PTHR46969:SF1">
    <property type="entry name" value="BIFUNCTIONAL PROTEIN HLDE"/>
    <property type="match status" value="1"/>
</dbReference>
<dbReference type="GO" id="GO:0033785">
    <property type="term" value="F:heptose 7-phosphate kinase activity"/>
    <property type="evidence" value="ECO:0007669"/>
    <property type="project" value="TreeGrafter"/>
</dbReference>
<keyword evidence="5" id="KW-1185">Reference proteome</keyword>
<reference evidence="4 5" key="1">
    <citation type="submission" date="2017-02" db="EMBL/GenBank/DDBJ databases">
        <authorList>
            <person name="Peterson S.W."/>
        </authorList>
    </citation>
    <scope>NUCLEOTIDE SEQUENCE [LARGE SCALE GENOMIC DNA]</scope>
    <source>
        <strain evidence="4 5">DSM 22335</strain>
    </source>
</reference>
<dbReference type="CDD" id="cd01172">
    <property type="entry name" value="RfaE_like"/>
    <property type="match status" value="1"/>
</dbReference>